<dbReference type="SUPFAM" id="SSF46689">
    <property type="entry name" value="Homeodomain-like"/>
    <property type="match status" value="1"/>
</dbReference>
<evidence type="ECO:0000256" key="1">
    <source>
        <dbReference type="ARBA" id="ARBA00023015"/>
    </source>
</evidence>
<dbReference type="GO" id="GO:0003700">
    <property type="term" value="F:DNA-binding transcription factor activity"/>
    <property type="evidence" value="ECO:0007669"/>
    <property type="project" value="InterPro"/>
</dbReference>
<keyword evidence="1" id="KW-0805">Transcription regulation</keyword>
<evidence type="ECO:0000256" key="3">
    <source>
        <dbReference type="ARBA" id="ARBA00023163"/>
    </source>
</evidence>
<dbReference type="InterPro" id="IPR046348">
    <property type="entry name" value="SIS_dom_sf"/>
</dbReference>
<dbReference type="Gene3D" id="1.10.10.10">
    <property type="entry name" value="Winged helix-like DNA-binding domain superfamily/Winged helix DNA-binding domain"/>
    <property type="match status" value="1"/>
</dbReference>
<accession>A0A2N0ZC54</accession>
<reference evidence="6 7" key="1">
    <citation type="journal article" date="2010" name="Int. J. Syst. Evol. Microbiol.">
        <title>Bacillus horneckiae sp. nov., isolated from a spacecraft-assembly clean room.</title>
        <authorList>
            <person name="Vaishampayan P."/>
            <person name="Probst A."/>
            <person name="Krishnamurthi S."/>
            <person name="Ghosh S."/>
            <person name="Osman S."/>
            <person name="McDowall A."/>
            <person name="Ruckmani A."/>
            <person name="Mayilraj S."/>
            <person name="Venkateswaran K."/>
        </authorList>
    </citation>
    <scope>NUCLEOTIDE SEQUENCE [LARGE SCALE GENOMIC DNA]</scope>
    <source>
        <strain evidence="7">1PO1SC</strain>
    </source>
</reference>
<dbReference type="CDD" id="cd05013">
    <property type="entry name" value="SIS_RpiR"/>
    <property type="match status" value="1"/>
</dbReference>
<dbReference type="InterPro" id="IPR001347">
    <property type="entry name" value="SIS_dom"/>
</dbReference>
<dbReference type="GO" id="GO:0003677">
    <property type="term" value="F:DNA binding"/>
    <property type="evidence" value="ECO:0007669"/>
    <property type="project" value="UniProtKB-KW"/>
</dbReference>
<feature type="domain" description="SIS" evidence="5">
    <location>
        <begin position="125"/>
        <end position="273"/>
    </location>
</feature>
<evidence type="ECO:0000313" key="6">
    <source>
        <dbReference type="EMBL" id="PKG27097.1"/>
    </source>
</evidence>
<dbReference type="Pfam" id="PF01418">
    <property type="entry name" value="HTH_6"/>
    <property type="match status" value="1"/>
</dbReference>
<gene>
    <name evidence="6" type="ORF">CWS20_20750</name>
</gene>
<evidence type="ECO:0000259" key="5">
    <source>
        <dbReference type="PROSITE" id="PS51464"/>
    </source>
</evidence>
<dbReference type="SUPFAM" id="SSF53697">
    <property type="entry name" value="SIS domain"/>
    <property type="match status" value="1"/>
</dbReference>
<dbReference type="InterPro" id="IPR047640">
    <property type="entry name" value="RpiR-like"/>
</dbReference>
<dbReference type="PANTHER" id="PTHR30514:SF18">
    <property type="entry name" value="RPIR-FAMILY TRANSCRIPTIONAL REGULATOR"/>
    <property type="match status" value="1"/>
</dbReference>
<dbReference type="PANTHER" id="PTHR30514">
    <property type="entry name" value="GLUCOKINASE"/>
    <property type="match status" value="1"/>
</dbReference>
<dbReference type="GO" id="GO:0097367">
    <property type="term" value="F:carbohydrate derivative binding"/>
    <property type="evidence" value="ECO:0007669"/>
    <property type="project" value="InterPro"/>
</dbReference>
<evidence type="ECO:0000259" key="4">
    <source>
        <dbReference type="PROSITE" id="PS51071"/>
    </source>
</evidence>
<dbReference type="EMBL" id="PISD01000050">
    <property type="protein sequence ID" value="PKG27097.1"/>
    <property type="molecule type" value="Genomic_DNA"/>
</dbReference>
<dbReference type="GO" id="GO:1901135">
    <property type="term" value="P:carbohydrate derivative metabolic process"/>
    <property type="evidence" value="ECO:0007669"/>
    <property type="project" value="InterPro"/>
</dbReference>
<dbReference type="PROSITE" id="PS51464">
    <property type="entry name" value="SIS"/>
    <property type="match status" value="1"/>
</dbReference>
<keyword evidence="3" id="KW-0804">Transcription</keyword>
<keyword evidence="7" id="KW-1185">Reference proteome</keyword>
<dbReference type="InterPro" id="IPR009057">
    <property type="entry name" value="Homeodomain-like_sf"/>
</dbReference>
<dbReference type="Proteomes" id="UP000233343">
    <property type="component" value="Unassembled WGS sequence"/>
</dbReference>
<feature type="domain" description="HTH rpiR-type" evidence="4">
    <location>
        <begin position="2"/>
        <end position="78"/>
    </location>
</feature>
<dbReference type="Gene3D" id="3.40.50.10490">
    <property type="entry name" value="Glucose-6-phosphate isomerase like protein, domain 1"/>
    <property type="match status" value="1"/>
</dbReference>
<sequence length="283" mass="32195">MQNIYHRIAEKYPEMSKSQQKVAAYILENINTVPFLTVAKLAKNAEVSEATIIRFAVFLGYNGYSELQQLMQNSVQKQLTTTERLKLSSNIYSDQGQGIFELFQDDVSNIETTLEGLDEKQFMKAAHHILEGRRIYICANRSAKALGVFLHYYLNIIIGHSELIGSADTVSEQLFKLRENDVVIGISFARYSMNTIELVEYAKEQGATTIAITDNLMSPLIPYSDAVLTASSKLPTFIDSFTAPMSLINALIAYVGKERMDIVEERLEKLEELWERFDIFYKK</sequence>
<name>A0A2N0ZC54_9BACI</name>
<protein>
    <submittedName>
        <fullName evidence="6">MurR/RpiR family transcriptional regulator</fullName>
    </submittedName>
</protein>
<evidence type="ECO:0000256" key="2">
    <source>
        <dbReference type="ARBA" id="ARBA00023125"/>
    </source>
</evidence>
<keyword evidence="2" id="KW-0238">DNA-binding</keyword>
<dbReference type="InterPro" id="IPR000281">
    <property type="entry name" value="HTH_RpiR"/>
</dbReference>
<dbReference type="AlphaFoldDB" id="A0A2N0ZC54"/>
<dbReference type="InterPro" id="IPR036388">
    <property type="entry name" value="WH-like_DNA-bd_sf"/>
</dbReference>
<dbReference type="Pfam" id="PF01380">
    <property type="entry name" value="SIS"/>
    <property type="match status" value="1"/>
</dbReference>
<proteinExistence type="predicted"/>
<dbReference type="RefSeq" id="WP_066198996.1">
    <property type="nucleotide sequence ID" value="NZ_JARMMB010000036.1"/>
</dbReference>
<organism evidence="6 7">
    <name type="scientific">Cytobacillus horneckiae</name>
    <dbReference type="NCBI Taxonomy" id="549687"/>
    <lineage>
        <taxon>Bacteria</taxon>
        <taxon>Bacillati</taxon>
        <taxon>Bacillota</taxon>
        <taxon>Bacilli</taxon>
        <taxon>Bacillales</taxon>
        <taxon>Bacillaceae</taxon>
        <taxon>Cytobacillus</taxon>
    </lineage>
</organism>
<comment type="caution">
    <text evidence="6">The sequence shown here is derived from an EMBL/GenBank/DDBJ whole genome shotgun (WGS) entry which is preliminary data.</text>
</comment>
<dbReference type="PROSITE" id="PS51071">
    <property type="entry name" value="HTH_RPIR"/>
    <property type="match status" value="1"/>
</dbReference>
<dbReference type="InterPro" id="IPR035472">
    <property type="entry name" value="RpiR-like_SIS"/>
</dbReference>
<evidence type="ECO:0000313" key="7">
    <source>
        <dbReference type="Proteomes" id="UP000233343"/>
    </source>
</evidence>